<dbReference type="SUPFAM" id="SSF48264">
    <property type="entry name" value="Cytochrome P450"/>
    <property type="match status" value="1"/>
</dbReference>
<evidence type="ECO:0000256" key="9">
    <source>
        <dbReference type="PIRSR" id="PIRSR602401-1"/>
    </source>
</evidence>
<comment type="cofactor">
    <cofactor evidence="1 9">
        <name>heme</name>
        <dbReference type="ChEBI" id="CHEBI:30413"/>
    </cofactor>
</comment>
<evidence type="ECO:0008006" key="13">
    <source>
        <dbReference type="Google" id="ProtNLM"/>
    </source>
</evidence>
<keyword evidence="5 9" id="KW-0479">Metal-binding</keyword>
<evidence type="ECO:0000256" key="3">
    <source>
        <dbReference type="ARBA" id="ARBA00010617"/>
    </source>
</evidence>
<evidence type="ECO:0000256" key="7">
    <source>
        <dbReference type="ARBA" id="ARBA00023004"/>
    </source>
</evidence>
<dbReference type="GO" id="GO:0004497">
    <property type="term" value="F:monooxygenase activity"/>
    <property type="evidence" value="ECO:0007669"/>
    <property type="project" value="UniProtKB-KW"/>
</dbReference>
<dbReference type="PROSITE" id="PS00086">
    <property type="entry name" value="CYTOCHROME_P450"/>
    <property type="match status" value="1"/>
</dbReference>
<dbReference type="PANTHER" id="PTHR24305">
    <property type="entry name" value="CYTOCHROME P450"/>
    <property type="match status" value="1"/>
</dbReference>
<dbReference type="GO" id="GO:0005506">
    <property type="term" value="F:iron ion binding"/>
    <property type="evidence" value="ECO:0007669"/>
    <property type="project" value="InterPro"/>
</dbReference>
<organism evidence="11 12">
    <name type="scientific">Fomitopsis schrenkii</name>
    <name type="common">Brown rot fungus</name>
    <dbReference type="NCBI Taxonomy" id="2126942"/>
    <lineage>
        <taxon>Eukaryota</taxon>
        <taxon>Fungi</taxon>
        <taxon>Dikarya</taxon>
        <taxon>Basidiomycota</taxon>
        <taxon>Agaricomycotina</taxon>
        <taxon>Agaricomycetes</taxon>
        <taxon>Polyporales</taxon>
        <taxon>Fomitopsis</taxon>
    </lineage>
</organism>
<gene>
    <name evidence="11" type="ORF">FOMPIDRAFT_58655</name>
</gene>
<dbReference type="GO" id="GO:0016705">
    <property type="term" value="F:oxidoreductase activity, acting on paired donors, with incorporation or reduction of molecular oxygen"/>
    <property type="evidence" value="ECO:0007669"/>
    <property type="project" value="InterPro"/>
</dbReference>
<evidence type="ECO:0000256" key="4">
    <source>
        <dbReference type="ARBA" id="ARBA00022617"/>
    </source>
</evidence>
<comment type="similarity">
    <text evidence="3 10">Belongs to the cytochrome P450 family.</text>
</comment>
<dbReference type="InterPro" id="IPR017972">
    <property type="entry name" value="Cyt_P450_CS"/>
</dbReference>
<dbReference type="AlphaFoldDB" id="S8DQ64"/>
<accession>S8DQ64</accession>
<dbReference type="EMBL" id="KE504222">
    <property type="protein sequence ID" value="EPS94807.1"/>
    <property type="molecule type" value="Genomic_DNA"/>
</dbReference>
<dbReference type="eggNOG" id="KOG0157">
    <property type="taxonomic scope" value="Eukaryota"/>
</dbReference>
<dbReference type="InParanoid" id="S8DQ64"/>
<dbReference type="PRINTS" id="PR00385">
    <property type="entry name" value="P450"/>
</dbReference>
<dbReference type="InterPro" id="IPR001128">
    <property type="entry name" value="Cyt_P450"/>
</dbReference>
<keyword evidence="6 10" id="KW-0560">Oxidoreductase</keyword>
<name>S8DQ64_FOMSC</name>
<keyword evidence="4 9" id="KW-0349">Heme</keyword>
<evidence type="ECO:0000256" key="8">
    <source>
        <dbReference type="ARBA" id="ARBA00023033"/>
    </source>
</evidence>
<evidence type="ECO:0000256" key="2">
    <source>
        <dbReference type="ARBA" id="ARBA00005179"/>
    </source>
</evidence>
<evidence type="ECO:0000256" key="10">
    <source>
        <dbReference type="RuleBase" id="RU000461"/>
    </source>
</evidence>
<keyword evidence="8 10" id="KW-0503">Monooxygenase</keyword>
<dbReference type="InterPro" id="IPR050121">
    <property type="entry name" value="Cytochrome_P450_monoxygenase"/>
</dbReference>
<dbReference type="InterPro" id="IPR036396">
    <property type="entry name" value="Cyt_P450_sf"/>
</dbReference>
<dbReference type="HOGENOM" id="CLU_001570_5_11_1"/>
<feature type="binding site" description="axial binding residue" evidence="9">
    <location>
        <position position="487"/>
    </location>
    <ligand>
        <name>heme</name>
        <dbReference type="ChEBI" id="CHEBI:30413"/>
    </ligand>
    <ligandPart>
        <name>Fe</name>
        <dbReference type="ChEBI" id="CHEBI:18248"/>
    </ligandPart>
</feature>
<sequence length="547" mass="61562">MGSLLSFIGIVLLLGTSYVLLKVLTNYFSRSPLDNIPGPSSSDWMIGNFKELFSRTGWDFYSHLNHNYGPVSKFYGMFGSKCLYVYDPLALASIVVKDQSIYEEPEFFLSQTHLMLGDGLLATVGERHRKQRRMLNPVFSIAHMRHMIPIFYSITHKLQDAIAMRVKNGQSEFDVLDWMGRTALELVGQAGLGWSFDPLVEDSVANNLGTAVKSIVPNANDLRPFSPIMPIVHKLGPPAFRRKMIDFIPSPALKRARDISDEIQFHSRHIFETKKRAMREGDAAVTQQIGEGKDIMSKLMQANMYANEEDKLPEDELLGQMSTFIFAGMDTTSNALSRTLDLLTKHQDVQDKLRAEILEAIHEHGSELPYDVLTELPYLDAVCRETLRLFSPVPHLLRKVREDIVMPLSRPIRGLDGTLISEIPVPEGTLVLIGILASNRNPDLWGPDAEEWKPERWLNPLPEAVKEAHIPGVYSHLMTFSGGGRACIGFKFSQLEMKIVLVMLLAKFTFASSDKDIFWNLAAIQYPTVGKDSDVPQLPMKVGFVKK</sequence>
<reference evidence="11 12" key="1">
    <citation type="journal article" date="2012" name="Science">
        <title>The Paleozoic origin of enzymatic lignin decomposition reconstructed from 31 fungal genomes.</title>
        <authorList>
            <person name="Floudas D."/>
            <person name="Binder M."/>
            <person name="Riley R."/>
            <person name="Barry K."/>
            <person name="Blanchette R.A."/>
            <person name="Henrissat B."/>
            <person name="Martinez A.T."/>
            <person name="Otillar R."/>
            <person name="Spatafora J.W."/>
            <person name="Yadav J.S."/>
            <person name="Aerts A."/>
            <person name="Benoit I."/>
            <person name="Boyd A."/>
            <person name="Carlson A."/>
            <person name="Copeland A."/>
            <person name="Coutinho P.M."/>
            <person name="de Vries R.P."/>
            <person name="Ferreira P."/>
            <person name="Findley K."/>
            <person name="Foster B."/>
            <person name="Gaskell J."/>
            <person name="Glotzer D."/>
            <person name="Gorecki P."/>
            <person name="Heitman J."/>
            <person name="Hesse C."/>
            <person name="Hori C."/>
            <person name="Igarashi K."/>
            <person name="Jurgens J.A."/>
            <person name="Kallen N."/>
            <person name="Kersten P."/>
            <person name="Kohler A."/>
            <person name="Kuees U."/>
            <person name="Kumar T.K.A."/>
            <person name="Kuo A."/>
            <person name="LaButti K."/>
            <person name="Larrondo L.F."/>
            <person name="Lindquist E."/>
            <person name="Ling A."/>
            <person name="Lombard V."/>
            <person name="Lucas S."/>
            <person name="Lundell T."/>
            <person name="Martin R."/>
            <person name="McLaughlin D.J."/>
            <person name="Morgenstern I."/>
            <person name="Morin E."/>
            <person name="Murat C."/>
            <person name="Nagy L.G."/>
            <person name="Nolan M."/>
            <person name="Ohm R.A."/>
            <person name="Patyshakuliyeva A."/>
            <person name="Rokas A."/>
            <person name="Ruiz-Duenas F.J."/>
            <person name="Sabat G."/>
            <person name="Salamov A."/>
            <person name="Samejima M."/>
            <person name="Schmutz J."/>
            <person name="Slot J.C."/>
            <person name="St John F."/>
            <person name="Stenlid J."/>
            <person name="Sun H."/>
            <person name="Sun S."/>
            <person name="Syed K."/>
            <person name="Tsang A."/>
            <person name="Wiebenga A."/>
            <person name="Young D."/>
            <person name="Pisabarro A."/>
            <person name="Eastwood D.C."/>
            <person name="Martin F."/>
            <person name="Cullen D."/>
            <person name="Grigoriev I.V."/>
            <person name="Hibbett D.S."/>
        </authorList>
    </citation>
    <scope>NUCLEOTIDE SEQUENCE</scope>
    <source>
        <strain evidence="12">FP-58527</strain>
    </source>
</reference>
<dbReference type="Pfam" id="PF00067">
    <property type="entry name" value="p450"/>
    <property type="match status" value="1"/>
</dbReference>
<dbReference type="OrthoDB" id="1470350at2759"/>
<keyword evidence="7 9" id="KW-0408">Iron</keyword>
<dbReference type="Gene3D" id="1.10.630.10">
    <property type="entry name" value="Cytochrome P450"/>
    <property type="match status" value="1"/>
</dbReference>
<dbReference type="Proteomes" id="UP000015241">
    <property type="component" value="Unassembled WGS sequence"/>
</dbReference>
<evidence type="ECO:0000313" key="11">
    <source>
        <dbReference type="EMBL" id="EPS94807.1"/>
    </source>
</evidence>
<dbReference type="PANTHER" id="PTHR24305:SF166">
    <property type="entry name" value="CYTOCHROME P450 12A4, MITOCHONDRIAL-RELATED"/>
    <property type="match status" value="1"/>
</dbReference>
<comment type="pathway">
    <text evidence="2">Secondary metabolite biosynthesis.</text>
</comment>
<proteinExistence type="inferred from homology"/>
<evidence type="ECO:0000256" key="5">
    <source>
        <dbReference type="ARBA" id="ARBA00022723"/>
    </source>
</evidence>
<protein>
    <recommendedName>
        <fullName evidence="13">Cytochrome P450</fullName>
    </recommendedName>
</protein>
<dbReference type="InterPro" id="IPR002401">
    <property type="entry name" value="Cyt_P450_E_grp-I"/>
</dbReference>
<dbReference type="STRING" id="743788.S8DQ64"/>
<evidence type="ECO:0000256" key="6">
    <source>
        <dbReference type="ARBA" id="ARBA00023002"/>
    </source>
</evidence>
<dbReference type="PRINTS" id="PR00463">
    <property type="entry name" value="EP450I"/>
</dbReference>
<dbReference type="CDD" id="cd11069">
    <property type="entry name" value="CYP_FUM15-like"/>
    <property type="match status" value="1"/>
</dbReference>
<dbReference type="GO" id="GO:0020037">
    <property type="term" value="F:heme binding"/>
    <property type="evidence" value="ECO:0007669"/>
    <property type="project" value="InterPro"/>
</dbReference>
<evidence type="ECO:0000313" key="12">
    <source>
        <dbReference type="Proteomes" id="UP000015241"/>
    </source>
</evidence>
<evidence type="ECO:0000256" key="1">
    <source>
        <dbReference type="ARBA" id="ARBA00001971"/>
    </source>
</evidence>
<keyword evidence="12" id="KW-1185">Reference proteome</keyword>